<gene>
    <name evidence="5" type="ordered locus">Spirs_1614</name>
</gene>
<dbReference type="eggNOG" id="COG2204">
    <property type="taxonomic scope" value="Bacteria"/>
</dbReference>
<evidence type="ECO:0000313" key="6">
    <source>
        <dbReference type="Proteomes" id="UP000002318"/>
    </source>
</evidence>
<dbReference type="SUPFAM" id="SSF52172">
    <property type="entry name" value="CheY-like"/>
    <property type="match status" value="1"/>
</dbReference>
<evidence type="ECO:0000256" key="2">
    <source>
        <dbReference type="ARBA" id="ARBA00023012"/>
    </source>
</evidence>
<dbReference type="KEGG" id="ssm:Spirs_1614"/>
<evidence type="ECO:0000313" key="5">
    <source>
        <dbReference type="EMBL" id="ADK80741.1"/>
    </source>
</evidence>
<protein>
    <submittedName>
        <fullName evidence="5">Response regulator receiver protein</fullName>
    </submittedName>
</protein>
<dbReference type="OrthoDB" id="9808843at2"/>
<dbReference type="Pfam" id="PF00072">
    <property type="entry name" value="Response_reg"/>
    <property type="match status" value="1"/>
</dbReference>
<dbReference type="Proteomes" id="UP000002318">
    <property type="component" value="Chromosome"/>
</dbReference>
<dbReference type="InterPro" id="IPR001789">
    <property type="entry name" value="Sig_transdc_resp-reg_receiver"/>
</dbReference>
<evidence type="ECO:0000256" key="3">
    <source>
        <dbReference type="PROSITE-ProRule" id="PRU00169"/>
    </source>
</evidence>
<keyword evidence="6" id="KW-1185">Reference proteome</keyword>
<dbReference type="AlphaFoldDB" id="E1R5X6"/>
<evidence type="ECO:0000256" key="1">
    <source>
        <dbReference type="ARBA" id="ARBA00022553"/>
    </source>
</evidence>
<accession>E1R5X6</accession>
<keyword evidence="2" id="KW-0902">Two-component regulatory system</keyword>
<dbReference type="HOGENOM" id="CLU_2107473_0_0_12"/>
<dbReference type="SMART" id="SM00448">
    <property type="entry name" value="REC"/>
    <property type="match status" value="1"/>
</dbReference>
<sequence>MLKVFFVDDDTSILNSFRRLLQYYRKQFDFSFFNNGNDAVASDIVPDVLITDAMMPGLSGMDLISLLKERIPGLITIILSGEVGASFPDELGIDYFLEKPCDVEDIIDILEKYEA</sequence>
<dbReference type="RefSeq" id="WP_013254205.1">
    <property type="nucleotide sequence ID" value="NC_014364.1"/>
</dbReference>
<evidence type="ECO:0000259" key="4">
    <source>
        <dbReference type="PROSITE" id="PS50110"/>
    </source>
</evidence>
<dbReference type="InterPro" id="IPR011006">
    <property type="entry name" value="CheY-like_superfamily"/>
</dbReference>
<keyword evidence="1 3" id="KW-0597">Phosphoprotein</keyword>
<proteinExistence type="predicted"/>
<dbReference type="EMBL" id="CP002116">
    <property type="protein sequence ID" value="ADK80741.1"/>
    <property type="molecule type" value="Genomic_DNA"/>
</dbReference>
<feature type="modified residue" description="4-aspartylphosphate" evidence="3">
    <location>
        <position position="52"/>
    </location>
</feature>
<dbReference type="STRING" id="573413.Spirs_1614"/>
<dbReference type="PANTHER" id="PTHR44591">
    <property type="entry name" value="STRESS RESPONSE REGULATOR PROTEIN 1"/>
    <property type="match status" value="1"/>
</dbReference>
<organism evidence="5 6">
    <name type="scientific">Sediminispirochaeta smaragdinae (strain DSM 11293 / JCM 15392 / SEBR 4228)</name>
    <name type="common">Spirochaeta smaragdinae</name>
    <dbReference type="NCBI Taxonomy" id="573413"/>
    <lineage>
        <taxon>Bacteria</taxon>
        <taxon>Pseudomonadati</taxon>
        <taxon>Spirochaetota</taxon>
        <taxon>Spirochaetia</taxon>
        <taxon>Spirochaetales</taxon>
        <taxon>Spirochaetaceae</taxon>
        <taxon>Sediminispirochaeta</taxon>
    </lineage>
</organism>
<dbReference type="PANTHER" id="PTHR44591:SF14">
    <property type="entry name" value="PROTEIN PILG"/>
    <property type="match status" value="1"/>
</dbReference>
<name>E1R5X6_SEDSS</name>
<dbReference type="GO" id="GO:0000160">
    <property type="term" value="P:phosphorelay signal transduction system"/>
    <property type="evidence" value="ECO:0007669"/>
    <property type="project" value="UniProtKB-KW"/>
</dbReference>
<dbReference type="Gene3D" id="3.40.50.2300">
    <property type="match status" value="1"/>
</dbReference>
<reference evidence="5 6" key="1">
    <citation type="journal article" date="2010" name="Stand. Genomic Sci.">
        <title>Complete genome sequence of Spirochaeta smaragdinae type strain (SEBR 4228).</title>
        <authorList>
            <person name="Mavromatis K."/>
            <person name="Yasawong M."/>
            <person name="Chertkov O."/>
            <person name="Lapidus A."/>
            <person name="Lucas S."/>
            <person name="Nolan M."/>
            <person name="Del Rio T.G."/>
            <person name="Tice H."/>
            <person name="Cheng J.F."/>
            <person name="Pitluck S."/>
            <person name="Liolios K."/>
            <person name="Ivanova N."/>
            <person name="Tapia R."/>
            <person name="Han C."/>
            <person name="Bruce D."/>
            <person name="Goodwin L."/>
            <person name="Pati A."/>
            <person name="Chen A."/>
            <person name="Palaniappan K."/>
            <person name="Land M."/>
            <person name="Hauser L."/>
            <person name="Chang Y.J."/>
            <person name="Jeffries C.D."/>
            <person name="Detter J.C."/>
            <person name="Rohde M."/>
            <person name="Brambilla E."/>
            <person name="Spring S."/>
            <person name="Goker M."/>
            <person name="Sikorski J."/>
            <person name="Woyke T."/>
            <person name="Bristow J."/>
            <person name="Eisen J.A."/>
            <person name="Markowitz V."/>
            <person name="Hugenholtz P."/>
            <person name="Klenk H.P."/>
            <person name="Kyrpides N.C."/>
        </authorList>
    </citation>
    <scope>NUCLEOTIDE SEQUENCE [LARGE SCALE GENOMIC DNA]</scope>
    <source>
        <strain evidence="6">DSM 11293 / JCM 15392 / SEBR 4228</strain>
    </source>
</reference>
<dbReference type="PROSITE" id="PS50110">
    <property type="entry name" value="RESPONSE_REGULATORY"/>
    <property type="match status" value="1"/>
</dbReference>
<dbReference type="InterPro" id="IPR050595">
    <property type="entry name" value="Bact_response_regulator"/>
</dbReference>
<feature type="domain" description="Response regulatory" evidence="4">
    <location>
        <begin position="3"/>
        <end position="114"/>
    </location>
</feature>